<keyword evidence="1" id="KW-0812">Transmembrane</keyword>
<organism evidence="2">
    <name type="scientific">Schizaphis graminum</name>
    <name type="common">Green bug aphid</name>
    <dbReference type="NCBI Taxonomy" id="13262"/>
    <lineage>
        <taxon>Eukaryota</taxon>
        <taxon>Metazoa</taxon>
        <taxon>Ecdysozoa</taxon>
        <taxon>Arthropoda</taxon>
        <taxon>Hexapoda</taxon>
        <taxon>Insecta</taxon>
        <taxon>Pterygota</taxon>
        <taxon>Neoptera</taxon>
        <taxon>Paraneoptera</taxon>
        <taxon>Hemiptera</taxon>
        <taxon>Sternorrhyncha</taxon>
        <taxon>Aphidomorpha</taxon>
        <taxon>Aphidoidea</taxon>
        <taxon>Aphididae</taxon>
        <taxon>Aphidini</taxon>
        <taxon>Schizaphis</taxon>
    </lineage>
</organism>
<keyword evidence="1" id="KW-0472">Membrane</keyword>
<evidence type="ECO:0000256" key="1">
    <source>
        <dbReference type="SAM" id="Phobius"/>
    </source>
</evidence>
<dbReference type="EMBL" id="GGMR01009717">
    <property type="protein sequence ID" value="MBY22336.1"/>
    <property type="molecule type" value="Transcribed_RNA"/>
</dbReference>
<name>A0A2S2P070_SCHGA</name>
<reference evidence="2" key="1">
    <citation type="submission" date="2018-04" db="EMBL/GenBank/DDBJ databases">
        <title>Transcriptome of Schizaphis graminum biotype I.</title>
        <authorList>
            <person name="Scully E.D."/>
            <person name="Geib S.M."/>
            <person name="Palmer N.A."/>
            <person name="Koch K."/>
            <person name="Bradshaw J."/>
            <person name="Heng-Moss T."/>
            <person name="Sarath G."/>
        </authorList>
    </citation>
    <scope>NUCLEOTIDE SEQUENCE</scope>
</reference>
<gene>
    <name evidence="2" type="ORF">g.100738</name>
</gene>
<proteinExistence type="predicted"/>
<keyword evidence="1" id="KW-1133">Transmembrane helix</keyword>
<accession>A0A2S2P070</accession>
<sequence length="148" mass="17486">MLLLSLFKFVEAVILLLPSGYYYYLLLYCKVSRPTIISIALLRQQSNYYLYFNYILYFKFNINRPVHGTYNNVLNFLNISLLSDRRTLLLSKFLQKLILGLIDCPEILSLIRFKINHHNSRDHLSLLSIIVNFVSYSFQFVTLSFNVL</sequence>
<evidence type="ECO:0000313" key="2">
    <source>
        <dbReference type="EMBL" id="MBY22336.1"/>
    </source>
</evidence>
<feature type="transmembrane region" description="Helical" evidence="1">
    <location>
        <begin position="124"/>
        <end position="145"/>
    </location>
</feature>
<dbReference type="AlphaFoldDB" id="A0A2S2P070"/>
<protein>
    <submittedName>
        <fullName evidence="2">Uncharacterized protein</fullName>
    </submittedName>
</protein>